<accession>A0A2V1E816</accession>
<dbReference type="PANTHER" id="PTHR38795:SF1">
    <property type="entry name" value="DUF6604 DOMAIN-CONTAINING PROTEIN"/>
    <property type="match status" value="1"/>
</dbReference>
<protein>
    <recommendedName>
        <fullName evidence="2">DUF6604 domain-containing protein</fullName>
    </recommendedName>
</protein>
<reference evidence="3 4" key="1">
    <citation type="journal article" date="2018" name="Sci. Rep.">
        <title>Comparative genomics provides insights into the lifestyle and reveals functional heterogeneity of dark septate endophytic fungi.</title>
        <authorList>
            <person name="Knapp D.G."/>
            <person name="Nemeth J.B."/>
            <person name="Barry K."/>
            <person name="Hainaut M."/>
            <person name="Henrissat B."/>
            <person name="Johnson J."/>
            <person name="Kuo A."/>
            <person name="Lim J.H.P."/>
            <person name="Lipzen A."/>
            <person name="Nolan M."/>
            <person name="Ohm R.A."/>
            <person name="Tamas L."/>
            <person name="Grigoriev I.V."/>
            <person name="Spatafora J.W."/>
            <person name="Nagy L.G."/>
            <person name="Kovacs G.M."/>
        </authorList>
    </citation>
    <scope>NUCLEOTIDE SEQUENCE [LARGE SCALE GENOMIC DNA]</scope>
    <source>
        <strain evidence="3 4">DSE2036</strain>
    </source>
</reference>
<evidence type="ECO:0000256" key="1">
    <source>
        <dbReference type="SAM" id="MobiDB-lite"/>
    </source>
</evidence>
<feature type="region of interest" description="Disordered" evidence="1">
    <location>
        <begin position="39"/>
        <end position="67"/>
    </location>
</feature>
<dbReference type="STRING" id="97972.A0A2V1E816"/>
<sequence length="575" mass="65709">MAELSQAQTFLAKYNLYKQATEYIGGWIAETAASIGFEVPEKNQKQPQTKARSKKRGGKKNNPKPKAAAVPAKIFQIRVADFVPMANAIAAVGSEVDSEIMVPVAMCKYFNCAIQTRRQVSKWFKAKFDGDRASDARHEYFIHVLEDTFATLRPFLRTSGPKAARKDAPSATQNGVTTHNRFAGLTVEEAAALADEEDFSEENLPKVFEVELQQDEDDGDEEFWIALSLLLQEQQDMREIVRKSWSNYKDGTVDLIVAAMVTDTAIKLAQKSEAEFELLVTRPKQWPVAKYPVGTLPAVLFYNNHDTFHQWPLEEIAKPSNRLGITAVGQTEAHFDFWPVYAGLKFYLHKHVTRPKTVPQVVPQDLQEPEVHERTLRSIELAQIMRLVKEAQKRPKLWDAVSQGLLSMFSTHTIPIWLTFGVQLHFDSQDILGDKVAKTHFELEVYLNEMMAEVQEMKRDWEEPFIPEGYVPHIYVPIEEAFTDIDPWANRDGLADQWAALSKYAKVAGHPTLKLLKSEKMYFFRHHPLLNGMMKYHFFLHWHAFGLSYENCSVSLLMMSHVYVGTRLRHPEVPV</sequence>
<name>A0A2V1E816_9PLEO</name>
<dbReference type="Proteomes" id="UP000244855">
    <property type="component" value="Unassembled WGS sequence"/>
</dbReference>
<keyword evidence="4" id="KW-1185">Reference proteome</keyword>
<evidence type="ECO:0000259" key="2">
    <source>
        <dbReference type="Pfam" id="PF20253"/>
    </source>
</evidence>
<organism evidence="3 4">
    <name type="scientific">Periconia macrospinosa</name>
    <dbReference type="NCBI Taxonomy" id="97972"/>
    <lineage>
        <taxon>Eukaryota</taxon>
        <taxon>Fungi</taxon>
        <taxon>Dikarya</taxon>
        <taxon>Ascomycota</taxon>
        <taxon>Pezizomycotina</taxon>
        <taxon>Dothideomycetes</taxon>
        <taxon>Pleosporomycetidae</taxon>
        <taxon>Pleosporales</taxon>
        <taxon>Massarineae</taxon>
        <taxon>Periconiaceae</taxon>
        <taxon>Periconia</taxon>
    </lineage>
</organism>
<evidence type="ECO:0000313" key="4">
    <source>
        <dbReference type="Proteomes" id="UP000244855"/>
    </source>
</evidence>
<dbReference type="OrthoDB" id="5238236at2759"/>
<feature type="domain" description="DUF6604" evidence="2">
    <location>
        <begin position="16"/>
        <end position="277"/>
    </location>
</feature>
<proteinExistence type="predicted"/>
<dbReference type="EMBL" id="KZ805312">
    <property type="protein sequence ID" value="PVI05794.1"/>
    <property type="molecule type" value="Genomic_DNA"/>
</dbReference>
<dbReference type="Pfam" id="PF20253">
    <property type="entry name" value="DUF6604"/>
    <property type="match status" value="1"/>
</dbReference>
<feature type="compositionally biased region" description="Basic residues" evidence="1">
    <location>
        <begin position="51"/>
        <end position="63"/>
    </location>
</feature>
<dbReference type="PANTHER" id="PTHR38795">
    <property type="entry name" value="DUF6604 DOMAIN-CONTAINING PROTEIN"/>
    <property type="match status" value="1"/>
</dbReference>
<dbReference type="InterPro" id="IPR046539">
    <property type="entry name" value="DUF6604"/>
</dbReference>
<dbReference type="AlphaFoldDB" id="A0A2V1E816"/>
<gene>
    <name evidence="3" type="ORF">DM02DRAFT_71331</name>
</gene>
<evidence type="ECO:0000313" key="3">
    <source>
        <dbReference type="EMBL" id="PVI05794.1"/>
    </source>
</evidence>